<keyword evidence="7 9" id="KW-0456">Lyase</keyword>
<organism evidence="11 12">
    <name type="scientific">Saccharospirillum salsuginis</name>
    <dbReference type="NCBI Taxonomy" id="418750"/>
    <lineage>
        <taxon>Bacteria</taxon>
        <taxon>Pseudomonadati</taxon>
        <taxon>Pseudomonadota</taxon>
        <taxon>Gammaproteobacteria</taxon>
        <taxon>Oceanospirillales</taxon>
        <taxon>Saccharospirillaceae</taxon>
        <taxon>Saccharospirillum</taxon>
    </lineage>
</organism>
<dbReference type="AlphaFoldDB" id="A0A918KUV0"/>
<dbReference type="EMBL" id="BMXR01000018">
    <property type="protein sequence ID" value="GGX74434.1"/>
    <property type="molecule type" value="Genomic_DNA"/>
</dbReference>
<evidence type="ECO:0000256" key="8">
    <source>
        <dbReference type="ARBA" id="ARBA00049047"/>
    </source>
</evidence>
<sequence length="269" mass="29083">MSRIASTFTRLKDQGRKALIPFVTAGDPRPDVTLPLMHALVSAGADIIELGMPFSDPMADGPAIQLANERALEAGMTLRKTLDVVKVFRETNTETPVVLMGYLNPVEWMGYDTFIDTASKSGVDGLLLVDMPPEEGEQLVPKLRAAELDLIYLVTPTTTEERFDAICKQSTGWIYYVSLKGITGANTLNVDDVAKRVERIGQHTDLPICVGFGIKDGETAANVSRVSDGVIVGSALVRIVEELQSASAVEISSQVSKLLGDMRTAMDRA</sequence>
<name>A0A918KUV0_9GAMM</name>
<dbReference type="InterPro" id="IPR011060">
    <property type="entry name" value="RibuloseP-bd_barrel"/>
</dbReference>
<comment type="caution">
    <text evidence="11">The sequence shown here is derived from an EMBL/GenBank/DDBJ whole genome shotgun (WGS) entry which is preliminary data.</text>
</comment>
<evidence type="ECO:0000256" key="1">
    <source>
        <dbReference type="ARBA" id="ARBA00003365"/>
    </source>
</evidence>
<comment type="catalytic activity">
    <reaction evidence="8 9">
        <text>(1S,2R)-1-C-(indol-3-yl)glycerol 3-phosphate + L-serine = D-glyceraldehyde 3-phosphate + L-tryptophan + H2O</text>
        <dbReference type="Rhea" id="RHEA:10532"/>
        <dbReference type="ChEBI" id="CHEBI:15377"/>
        <dbReference type="ChEBI" id="CHEBI:33384"/>
        <dbReference type="ChEBI" id="CHEBI:57912"/>
        <dbReference type="ChEBI" id="CHEBI:58866"/>
        <dbReference type="ChEBI" id="CHEBI:59776"/>
        <dbReference type="EC" id="4.2.1.20"/>
    </reaction>
</comment>
<evidence type="ECO:0000256" key="10">
    <source>
        <dbReference type="RuleBase" id="RU003662"/>
    </source>
</evidence>
<dbReference type="FunFam" id="3.20.20.70:FF:000037">
    <property type="entry name" value="Tryptophan synthase alpha chain"/>
    <property type="match status" value="1"/>
</dbReference>
<dbReference type="InterPro" id="IPR002028">
    <property type="entry name" value="Trp_synthase_suA"/>
</dbReference>
<evidence type="ECO:0000256" key="3">
    <source>
        <dbReference type="ARBA" id="ARBA00011270"/>
    </source>
</evidence>
<dbReference type="InterPro" id="IPR018204">
    <property type="entry name" value="Trp_synthase_alpha_AS"/>
</dbReference>
<keyword evidence="4 9" id="KW-0028">Amino-acid biosynthesis</keyword>
<feature type="active site" description="Proton acceptor" evidence="9">
    <location>
        <position position="49"/>
    </location>
</feature>
<accession>A0A918KUV0</accession>
<gene>
    <name evidence="9 11" type="primary">trpA</name>
    <name evidence="11" type="ORF">GCM10007392_47260</name>
</gene>
<proteinExistence type="inferred from homology"/>
<dbReference type="CDD" id="cd04724">
    <property type="entry name" value="Tryptophan_synthase_alpha"/>
    <property type="match status" value="1"/>
</dbReference>
<dbReference type="GO" id="GO:0004834">
    <property type="term" value="F:tryptophan synthase activity"/>
    <property type="evidence" value="ECO:0007669"/>
    <property type="project" value="UniProtKB-UniRule"/>
</dbReference>
<evidence type="ECO:0000256" key="5">
    <source>
        <dbReference type="ARBA" id="ARBA00022822"/>
    </source>
</evidence>
<reference evidence="11" key="2">
    <citation type="submission" date="2020-09" db="EMBL/GenBank/DDBJ databases">
        <authorList>
            <person name="Sun Q."/>
            <person name="Kim S."/>
        </authorList>
    </citation>
    <scope>NUCLEOTIDE SEQUENCE</scope>
    <source>
        <strain evidence="11">KCTC 22169</strain>
    </source>
</reference>
<dbReference type="SUPFAM" id="SSF51366">
    <property type="entry name" value="Ribulose-phoshate binding barrel"/>
    <property type="match status" value="1"/>
</dbReference>
<dbReference type="PROSITE" id="PS00167">
    <property type="entry name" value="TRP_SYNTHASE_ALPHA"/>
    <property type="match status" value="1"/>
</dbReference>
<evidence type="ECO:0000256" key="6">
    <source>
        <dbReference type="ARBA" id="ARBA00023141"/>
    </source>
</evidence>
<comment type="pathway">
    <text evidence="2 9">Amino-acid biosynthesis; L-tryptophan biosynthesis; L-tryptophan from chorismate: step 5/5.</text>
</comment>
<evidence type="ECO:0000256" key="4">
    <source>
        <dbReference type="ARBA" id="ARBA00022605"/>
    </source>
</evidence>
<evidence type="ECO:0000256" key="9">
    <source>
        <dbReference type="HAMAP-Rule" id="MF_00131"/>
    </source>
</evidence>
<evidence type="ECO:0000313" key="11">
    <source>
        <dbReference type="EMBL" id="GGX74434.1"/>
    </source>
</evidence>
<dbReference type="HAMAP" id="MF_00131">
    <property type="entry name" value="Trp_synth_alpha"/>
    <property type="match status" value="1"/>
</dbReference>
<dbReference type="PANTHER" id="PTHR43406">
    <property type="entry name" value="TRYPTOPHAN SYNTHASE, ALPHA CHAIN"/>
    <property type="match status" value="1"/>
</dbReference>
<dbReference type="GO" id="GO:0005829">
    <property type="term" value="C:cytosol"/>
    <property type="evidence" value="ECO:0007669"/>
    <property type="project" value="TreeGrafter"/>
</dbReference>
<comment type="similarity">
    <text evidence="9 10">Belongs to the TrpA family.</text>
</comment>
<dbReference type="EC" id="4.2.1.20" evidence="9"/>
<dbReference type="RefSeq" id="WP_189613502.1">
    <property type="nucleotide sequence ID" value="NZ_BMXR01000018.1"/>
</dbReference>
<comment type="subunit">
    <text evidence="3 9">Tetramer of two alpha and two beta chains.</text>
</comment>
<dbReference type="NCBIfam" id="TIGR00262">
    <property type="entry name" value="trpA"/>
    <property type="match status" value="1"/>
</dbReference>
<dbReference type="InterPro" id="IPR013785">
    <property type="entry name" value="Aldolase_TIM"/>
</dbReference>
<evidence type="ECO:0000256" key="7">
    <source>
        <dbReference type="ARBA" id="ARBA00023239"/>
    </source>
</evidence>
<keyword evidence="5 9" id="KW-0822">Tryptophan biosynthesis</keyword>
<protein>
    <recommendedName>
        <fullName evidence="9">Tryptophan synthase alpha chain</fullName>
        <ecNumber evidence="9">4.2.1.20</ecNumber>
    </recommendedName>
</protein>
<comment type="function">
    <text evidence="1 9">The alpha subunit is responsible for the aldol cleavage of indoleglycerol phosphate to indole and glyceraldehyde 3-phosphate.</text>
</comment>
<evidence type="ECO:0000256" key="2">
    <source>
        <dbReference type="ARBA" id="ARBA00004733"/>
    </source>
</evidence>
<evidence type="ECO:0000313" key="12">
    <source>
        <dbReference type="Proteomes" id="UP000626148"/>
    </source>
</evidence>
<keyword evidence="6 9" id="KW-0057">Aromatic amino acid biosynthesis</keyword>
<dbReference type="Pfam" id="PF00290">
    <property type="entry name" value="Trp_syntA"/>
    <property type="match status" value="1"/>
</dbReference>
<dbReference type="Proteomes" id="UP000626148">
    <property type="component" value="Unassembled WGS sequence"/>
</dbReference>
<dbReference type="PANTHER" id="PTHR43406:SF1">
    <property type="entry name" value="TRYPTOPHAN SYNTHASE ALPHA CHAIN, CHLOROPLASTIC"/>
    <property type="match status" value="1"/>
</dbReference>
<dbReference type="Gene3D" id="3.20.20.70">
    <property type="entry name" value="Aldolase class I"/>
    <property type="match status" value="1"/>
</dbReference>
<reference evidence="11" key="1">
    <citation type="journal article" date="2014" name="Int. J. Syst. Evol. Microbiol.">
        <title>Complete genome sequence of Corynebacterium casei LMG S-19264T (=DSM 44701T), isolated from a smear-ripened cheese.</title>
        <authorList>
            <consortium name="US DOE Joint Genome Institute (JGI-PGF)"/>
            <person name="Walter F."/>
            <person name="Albersmeier A."/>
            <person name="Kalinowski J."/>
            <person name="Ruckert C."/>
        </authorList>
    </citation>
    <scope>NUCLEOTIDE SEQUENCE</scope>
    <source>
        <strain evidence="11">KCTC 22169</strain>
    </source>
</reference>
<feature type="active site" description="Proton acceptor" evidence="9">
    <location>
        <position position="60"/>
    </location>
</feature>
<keyword evidence="12" id="KW-1185">Reference proteome</keyword>